<evidence type="ECO:0000313" key="2">
    <source>
        <dbReference type="EMBL" id="MFC4853258.1"/>
    </source>
</evidence>
<organism evidence="2 3">
    <name type="scientific">Actinophytocola glycyrrhizae</name>
    <dbReference type="NCBI Taxonomy" id="2044873"/>
    <lineage>
        <taxon>Bacteria</taxon>
        <taxon>Bacillati</taxon>
        <taxon>Actinomycetota</taxon>
        <taxon>Actinomycetes</taxon>
        <taxon>Pseudonocardiales</taxon>
        <taxon>Pseudonocardiaceae</taxon>
    </lineage>
</organism>
<gene>
    <name evidence="2" type="ORF">ACFPCV_07070</name>
</gene>
<reference evidence="3" key="1">
    <citation type="journal article" date="2019" name="Int. J. Syst. Evol. Microbiol.">
        <title>The Global Catalogue of Microorganisms (GCM) 10K type strain sequencing project: providing services to taxonomists for standard genome sequencing and annotation.</title>
        <authorList>
            <consortium name="The Broad Institute Genomics Platform"/>
            <consortium name="The Broad Institute Genome Sequencing Center for Infectious Disease"/>
            <person name="Wu L."/>
            <person name="Ma J."/>
        </authorList>
    </citation>
    <scope>NUCLEOTIDE SEQUENCE [LARGE SCALE GENOMIC DNA]</scope>
    <source>
        <strain evidence="3">ZS-22-S1</strain>
    </source>
</reference>
<feature type="region of interest" description="Disordered" evidence="1">
    <location>
        <begin position="1"/>
        <end position="22"/>
    </location>
</feature>
<evidence type="ECO:0000256" key="1">
    <source>
        <dbReference type="SAM" id="MobiDB-lite"/>
    </source>
</evidence>
<dbReference type="RefSeq" id="WP_378055229.1">
    <property type="nucleotide sequence ID" value="NZ_JBHSIS010000003.1"/>
</dbReference>
<keyword evidence="3" id="KW-1185">Reference proteome</keyword>
<comment type="caution">
    <text evidence="2">The sequence shown here is derived from an EMBL/GenBank/DDBJ whole genome shotgun (WGS) entry which is preliminary data.</text>
</comment>
<dbReference type="Proteomes" id="UP001595859">
    <property type="component" value="Unassembled WGS sequence"/>
</dbReference>
<protein>
    <submittedName>
        <fullName evidence="2">Uncharacterized protein</fullName>
    </submittedName>
</protein>
<proteinExistence type="predicted"/>
<name>A0ABV9RXC9_9PSEU</name>
<accession>A0ABV9RXC9</accession>
<evidence type="ECO:0000313" key="3">
    <source>
        <dbReference type="Proteomes" id="UP001595859"/>
    </source>
</evidence>
<sequence>MGKHRISKEGRRGPRLFGGRPPRDDLFERSFRSCHGCGADVYVLANDCRDCGHRIELRAG</sequence>
<dbReference type="EMBL" id="JBHSIS010000003">
    <property type="protein sequence ID" value="MFC4853258.1"/>
    <property type="molecule type" value="Genomic_DNA"/>
</dbReference>